<protein>
    <submittedName>
        <fullName evidence="1">Uncharacterized protein</fullName>
    </submittedName>
</protein>
<organism evidence="1">
    <name type="scientific">Vitis vinifera</name>
    <name type="common">Grape</name>
    <dbReference type="NCBI Taxonomy" id="29760"/>
    <lineage>
        <taxon>Eukaryota</taxon>
        <taxon>Viridiplantae</taxon>
        <taxon>Streptophyta</taxon>
        <taxon>Embryophyta</taxon>
        <taxon>Tracheophyta</taxon>
        <taxon>Spermatophyta</taxon>
        <taxon>Magnoliopsida</taxon>
        <taxon>eudicotyledons</taxon>
        <taxon>Gunneridae</taxon>
        <taxon>Pentapetalae</taxon>
        <taxon>rosids</taxon>
        <taxon>Vitales</taxon>
        <taxon>Vitaceae</taxon>
        <taxon>Viteae</taxon>
        <taxon>Vitis</taxon>
    </lineage>
</organism>
<dbReference type="ExpressionAtlas" id="A5AKD3">
    <property type="expression patterns" value="baseline and differential"/>
</dbReference>
<gene>
    <name evidence="1" type="ORF">VITISV_033933</name>
</gene>
<dbReference type="PANTHER" id="PTHR33116">
    <property type="entry name" value="REVERSE TRANSCRIPTASE ZINC-BINDING DOMAIN-CONTAINING PROTEIN-RELATED-RELATED"/>
    <property type="match status" value="1"/>
</dbReference>
<dbReference type="AlphaFoldDB" id="A5AKD3"/>
<dbReference type="EMBL" id="AM428732">
    <property type="protein sequence ID" value="CAN64641.1"/>
    <property type="molecule type" value="Genomic_DNA"/>
</dbReference>
<accession>A5AKD3</accession>
<name>A5AKD3_VITVI</name>
<proteinExistence type="predicted"/>
<dbReference type="PANTHER" id="PTHR33116:SF75">
    <property type="entry name" value="RIBONUCLEASE H PROTEIN"/>
    <property type="match status" value="1"/>
</dbReference>
<evidence type="ECO:0000313" key="1">
    <source>
        <dbReference type="EMBL" id="CAN64641.1"/>
    </source>
</evidence>
<reference evidence="1" key="1">
    <citation type="journal article" date="2007" name="PLoS ONE">
        <title>The first genome sequence of an elite grapevine cultivar (Pinot noir Vitis vinifera L.): coping with a highly heterozygous genome.</title>
        <authorList>
            <person name="Velasco R."/>
            <person name="Zharkikh A."/>
            <person name="Troggio M."/>
            <person name="Cartwright D.A."/>
            <person name="Cestaro A."/>
            <person name="Pruss D."/>
            <person name="Pindo M."/>
            <person name="FitzGerald L.M."/>
            <person name="Vezzulli S."/>
            <person name="Reid J."/>
            <person name="Malacarne G."/>
            <person name="Iliev D."/>
            <person name="Coppola G."/>
            <person name="Wardell B."/>
            <person name="Micheletti D."/>
            <person name="Macalma T."/>
            <person name="Facci M."/>
            <person name="Mitchell J.T."/>
            <person name="Perazzolli M."/>
            <person name="Eldredge G."/>
            <person name="Gatto P."/>
            <person name="Oyzerski R."/>
            <person name="Moretto M."/>
            <person name="Gutin N."/>
            <person name="Stefanini M."/>
            <person name="Chen Y."/>
            <person name="Segala C."/>
            <person name="Davenport C."/>
            <person name="Dematte L."/>
            <person name="Mraz A."/>
            <person name="Battilana J."/>
            <person name="Stormo K."/>
            <person name="Costa F."/>
            <person name="Tao Q."/>
            <person name="Si-Ammour A."/>
            <person name="Harkins T."/>
            <person name="Lackey A."/>
            <person name="Perbost C."/>
            <person name="Taillon B."/>
            <person name="Stella A."/>
            <person name="Solovyev V."/>
            <person name="Fawcett J.A."/>
            <person name="Sterck L."/>
            <person name="Vandepoele K."/>
            <person name="Grando S.M."/>
            <person name="Toppo S."/>
            <person name="Moser C."/>
            <person name="Lanchbury J."/>
            <person name="Bogden R."/>
            <person name="Skolnick M."/>
            <person name="Sgaramella V."/>
            <person name="Bhatnagar S.K."/>
            <person name="Fontana P."/>
            <person name="Gutin A."/>
            <person name="Van de Peer Y."/>
            <person name="Salamini F."/>
            <person name="Viola R."/>
        </authorList>
    </citation>
    <scope>NUCLEOTIDE SEQUENCE</scope>
</reference>
<sequence>MSMSEDEEAERRRLRRQREIEEALEVKSLRRIISAYLKVIRTWSQVIAVLEAILRVELSRDRVCFKMEVEDRGRIAKLQYLDSRLSNRIFGYPDAAEDDVRRYERSFRRLPPAHKALLSHYPSKFQRLRRKLGIENQDIKVKHAGNYMENLFLLVTKEEGNTHTTLSAFDNVSSNPWVIDLGGVDHEVTLGIESSLFWSVFALIGVATFLFPRCISVNSFFIFNMLQAFEPPLDMSQDTDMCENPHLENALDDHLDSGERNICPCEAASTSGRISFPQSDQASYGKSDITCKSPEGVNNKELGTESCCESGPGICNAYPGNNRETDQAGSSDVKINNDEATPYSFADSNGNKSKAPSKVKALTWLVVHKKLFSLAKMDWVLPKSIGDMMIISFRGSRTSIKAMWISNVFTQGMKCNIFENWLITTNMTSKSLKVLGSHWKKSMLMSSQGAYDTVYLGLPLGAPNKASSVWDGVEERVRRRLALWKCQYISKGGRITLIKTMMASMPLYQMFLFRMPKIVARRLEKLQRDFLWGGGNLEKKAHLVNWEVACADKEKGGLGLRKLALFNKALLGKWMWRFACVKEDLWKQVLVVKYGQEDLGWRSKKANGALGVGVWKEILKEFVWITLEEDSVFWKEGRNRLFRVKKAYSLLVSSSTHEWLDPSFQLNVPLVDVDKGLNELNNACSIHLQISEYLGLPVEGFEKEVDSLLRKLEARKDRRVVGSRAKRRPSSASWFEREL</sequence>